<reference evidence="3" key="1">
    <citation type="journal article" date="2011" name="Stand. Genomic Sci.">
        <title>Genome sequence of the filamentous, gliding Thiothrix nivea neotype strain (JP2(T)).</title>
        <authorList>
            <person name="Lapidus A."/>
            <person name="Nolan M."/>
            <person name="Lucas S."/>
            <person name="Glavina Del Rio T."/>
            <person name="Tice H."/>
            <person name="Cheng J.F."/>
            <person name="Tapia R."/>
            <person name="Han C."/>
            <person name="Goodwin L."/>
            <person name="Pitluck S."/>
            <person name="Liolios K."/>
            <person name="Pagani I."/>
            <person name="Ivanova N."/>
            <person name="Huntemann M."/>
            <person name="Mavromatis K."/>
            <person name="Mikhailova N."/>
            <person name="Pati A."/>
            <person name="Chen A."/>
            <person name="Palaniappan K."/>
            <person name="Land M."/>
            <person name="Brambilla E.M."/>
            <person name="Rohde M."/>
            <person name="Abt B."/>
            <person name="Verbarg S."/>
            <person name="Goker M."/>
            <person name="Bristow J."/>
            <person name="Eisen J.A."/>
            <person name="Markowitz V."/>
            <person name="Hugenholtz P."/>
            <person name="Kyrpides N.C."/>
            <person name="Klenk H.P."/>
            <person name="Woyke T."/>
        </authorList>
    </citation>
    <scope>NUCLEOTIDE SEQUENCE [LARGE SCALE GENOMIC DNA]</scope>
    <source>
        <strain evidence="3">ATCC 35100 / DSM 5205 / JP2</strain>
    </source>
</reference>
<dbReference type="CDD" id="cd00093">
    <property type="entry name" value="HTH_XRE"/>
    <property type="match status" value="1"/>
</dbReference>
<organism evidence="2 3">
    <name type="scientific">Thiothrix nivea (strain ATCC 35100 / DSM 5205 / JP2)</name>
    <dbReference type="NCBI Taxonomy" id="870187"/>
    <lineage>
        <taxon>Bacteria</taxon>
        <taxon>Pseudomonadati</taxon>
        <taxon>Pseudomonadota</taxon>
        <taxon>Gammaproteobacteria</taxon>
        <taxon>Thiotrichales</taxon>
        <taxon>Thiotrichaceae</taxon>
        <taxon>Thiothrix</taxon>
    </lineage>
</organism>
<protein>
    <submittedName>
        <fullName evidence="2">Helix-turn-helix domain protein</fullName>
    </submittedName>
</protein>
<dbReference type="RefSeq" id="WP_002708618.1">
    <property type="nucleotide sequence ID" value="NZ_JH651384.1"/>
</dbReference>
<accession>A0A656HC11</accession>
<dbReference type="GO" id="GO:0003677">
    <property type="term" value="F:DNA binding"/>
    <property type="evidence" value="ECO:0007669"/>
    <property type="project" value="InterPro"/>
</dbReference>
<dbReference type="InterPro" id="IPR010982">
    <property type="entry name" value="Lambda_DNA-bd_dom_sf"/>
</dbReference>
<dbReference type="InterPro" id="IPR001387">
    <property type="entry name" value="Cro/C1-type_HTH"/>
</dbReference>
<dbReference type="PROSITE" id="PS50943">
    <property type="entry name" value="HTH_CROC1"/>
    <property type="match status" value="1"/>
</dbReference>
<gene>
    <name evidence="2" type="ORF">Thini_2119</name>
</gene>
<evidence type="ECO:0000259" key="1">
    <source>
        <dbReference type="PROSITE" id="PS50943"/>
    </source>
</evidence>
<dbReference type="OrthoDB" id="9792093at2"/>
<evidence type="ECO:0000313" key="3">
    <source>
        <dbReference type="Proteomes" id="UP000005317"/>
    </source>
</evidence>
<dbReference type="AlphaFoldDB" id="A0A656HC11"/>
<sequence length="97" mass="10718">MDRRYTPLSPTEQLQQRIALLERIRQQPDMPLAQVVRQLRTGLYLTVEEYARLTGVATRTIQGIEAGAANPSMNTVNKLLQPFGLRLGVVSVAVDGG</sequence>
<name>A0A656HC11_THINJ</name>
<dbReference type="Pfam" id="PF01381">
    <property type="entry name" value="HTH_3"/>
    <property type="match status" value="1"/>
</dbReference>
<dbReference type="EMBL" id="JH651384">
    <property type="protein sequence ID" value="EIJ34691.1"/>
    <property type="molecule type" value="Genomic_DNA"/>
</dbReference>
<dbReference type="Proteomes" id="UP000005317">
    <property type="component" value="Unassembled WGS sequence"/>
</dbReference>
<dbReference type="SUPFAM" id="SSF47413">
    <property type="entry name" value="lambda repressor-like DNA-binding domains"/>
    <property type="match status" value="1"/>
</dbReference>
<dbReference type="SMART" id="SM00530">
    <property type="entry name" value="HTH_XRE"/>
    <property type="match status" value="1"/>
</dbReference>
<feature type="domain" description="HTH cro/C1-type" evidence="1">
    <location>
        <begin position="36"/>
        <end position="90"/>
    </location>
</feature>
<dbReference type="Gene3D" id="1.10.260.40">
    <property type="entry name" value="lambda repressor-like DNA-binding domains"/>
    <property type="match status" value="1"/>
</dbReference>
<proteinExistence type="predicted"/>
<keyword evidence="3" id="KW-1185">Reference proteome</keyword>
<evidence type="ECO:0000313" key="2">
    <source>
        <dbReference type="EMBL" id="EIJ34691.1"/>
    </source>
</evidence>